<name>A0A4U1L637_9SPHN</name>
<accession>A0A4U1L637</accession>
<dbReference type="InterPro" id="IPR010260">
    <property type="entry name" value="AlpA"/>
</dbReference>
<organism evidence="1 2">
    <name type="scientific">Sphingomonas baiyangensis</name>
    <dbReference type="NCBI Taxonomy" id="2572576"/>
    <lineage>
        <taxon>Bacteria</taxon>
        <taxon>Pseudomonadati</taxon>
        <taxon>Pseudomonadota</taxon>
        <taxon>Alphaproteobacteria</taxon>
        <taxon>Sphingomonadales</taxon>
        <taxon>Sphingomonadaceae</taxon>
        <taxon>Sphingomonas</taxon>
    </lineage>
</organism>
<reference evidence="1 2" key="1">
    <citation type="submission" date="2019-04" db="EMBL/GenBank/DDBJ databases">
        <authorList>
            <person name="Yang Y."/>
            <person name="Wei D."/>
        </authorList>
    </citation>
    <scope>NUCLEOTIDE SEQUENCE [LARGE SCALE GENOMIC DNA]</scope>
    <source>
        <strain evidence="1 2">L-1-4w-11</strain>
    </source>
</reference>
<dbReference type="InterPro" id="IPR052931">
    <property type="entry name" value="Prophage_regulatory_activator"/>
</dbReference>
<dbReference type="Pfam" id="PF05930">
    <property type="entry name" value="Phage_AlpA"/>
    <property type="match status" value="1"/>
</dbReference>
<dbReference type="Proteomes" id="UP000309138">
    <property type="component" value="Unassembled WGS sequence"/>
</dbReference>
<dbReference type="RefSeq" id="WP_136943996.1">
    <property type="nucleotide sequence ID" value="NZ_SWKR01000002.1"/>
</dbReference>
<dbReference type="OrthoDB" id="1525365at2"/>
<dbReference type="PANTHER" id="PTHR36154">
    <property type="entry name" value="DNA-BINDING TRANSCRIPTIONAL ACTIVATOR ALPA"/>
    <property type="match status" value="1"/>
</dbReference>
<dbReference type="PANTHER" id="PTHR36154:SF1">
    <property type="entry name" value="DNA-BINDING TRANSCRIPTIONAL ACTIVATOR ALPA"/>
    <property type="match status" value="1"/>
</dbReference>
<protein>
    <submittedName>
        <fullName evidence="1">AlpA family transcriptional regulator</fullName>
    </submittedName>
</protein>
<proteinExistence type="predicted"/>
<dbReference type="Gene3D" id="1.10.238.160">
    <property type="match status" value="1"/>
</dbReference>
<keyword evidence="2" id="KW-1185">Reference proteome</keyword>
<gene>
    <name evidence="1" type="ORF">FBR43_15975</name>
</gene>
<dbReference type="EMBL" id="SWKR01000002">
    <property type="protein sequence ID" value="TKD52064.1"/>
    <property type="molecule type" value="Genomic_DNA"/>
</dbReference>
<dbReference type="AlphaFoldDB" id="A0A4U1L637"/>
<comment type="caution">
    <text evidence="1">The sequence shown here is derived from an EMBL/GenBank/DDBJ whole genome shotgun (WGS) entry which is preliminary data.</text>
</comment>
<evidence type="ECO:0000313" key="1">
    <source>
        <dbReference type="EMBL" id="TKD52064.1"/>
    </source>
</evidence>
<evidence type="ECO:0000313" key="2">
    <source>
        <dbReference type="Proteomes" id="UP000309138"/>
    </source>
</evidence>
<sequence>MQLLRLPDVMARTALSRSAVYDLMAAGQFPRPVKIGGRLNAWPNAEIDAWIETRIAAREAA</sequence>